<dbReference type="PANTHER" id="PTHR33514:SF13">
    <property type="entry name" value="PROTEIN ABCI12, CHLOROPLASTIC"/>
    <property type="match status" value="1"/>
</dbReference>
<feature type="transmembrane region" description="Helical" evidence="5">
    <location>
        <begin position="128"/>
        <end position="146"/>
    </location>
</feature>
<gene>
    <name evidence="6" type="ORF">ENN26_05005</name>
</gene>
<feature type="transmembrane region" description="Helical" evidence="5">
    <location>
        <begin position="20"/>
        <end position="39"/>
    </location>
</feature>
<comment type="subcellular location">
    <subcellularLocation>
        <location evidence="1">Membrane</location>
        <topology evidence="1">Multi-pass membrane protein</topology>
    </subcellularLocation>
</comment>
<evidence type="ECO:0000256" key="4">
    <source>
        <dbReference type="ARBA" id="ARBA00023136"/>
    </source>
</evidence>
<comment type="caution">
    <text evidence="6">The sequence shown here is derived from an EMBL/GenBank/DDBJ whole genome shotgun (WGS) entry which is preliminary data.</text>
</comment>
<keyword evidence="2 5" id="KW-0812">Transmembrane</keyword>
<dbReference type="CDD" id="cd16914">
    <property type="entry name" value="EcfT"/>
    <property type="match status" value="1"/>
</dbReference>
<dbReference type="PANTHER" id="PTHR33514">
    <property type="entry name" value="PROTEIN ABCI12, CHLOROPLASTIC"/>
    <property type="match status" value="1"/>
</dbReference>
<accession>A0A7C1CDZ8</accession>
<feature type="transmembrane region" description="Helical" evidence="5">
    <location>
        <begin position="46"/>
        <end position="64"/>
    </location>
</feature>
<dbReference type="AlphaFoldDB" id="A0A7C1CDZ8"/>
<sequence length="270" mass="30409">MPTILGELTGFEAKNNVYMSLHTVIKILVPLFFSLDVLLIKNIHSALILVFFVFATLLFAGVPLRILKGFLILITSISIFIVLSFILFTTVPGNKLFEYTLLQVNAEKGTLVWKISLTDSALIKAGMFIFRILAMIFTATLFVATVSDRDIVWGLRDLHLPLGFSVAVSLFFRGISLFLEDFKVIREAMMSRGVDFEKTSLSKKFMLYVNALIPLVSLMINRSYEVSLALESKGISPWTKSKRHRKLAFRRVDLAVFVLGFAQLLIFGVI</sequence>
<name>A0A7C1CDZ8_9CREN</name>
<evidence type="ECO:0000256" key="3">
    <source>
        <dbReference type="ARBA" id="ARBA00022989"/>
    </source>
</evidence>
<proteinExistence type="predicted"/>
<feature type="transmembrane region" description="Helical" evidence="5">
    <location>
        <begin position="252"/>
        <end position="269"/>
    </location>
</feature>
<dbReference type="EMBL" id="DSAY01000092">
    <property type="protein sequence ID" value="HDP15121.1"/>
    <property type="molecule type" value="Genomic_DNA"/>
</dbReference>
<keyword evidence="4 5" id="KW-0472">Membrane</keyword>
<protein>
    <submittedName>
        <fullName evidence="6">Energy-coupling factor transporter transmembrane protein EcfT</fullName>
    </submittedName>
</protein>
<evidence type="ECO:0000256" key="2">
    <source>
        <dbReference type="ARBA" id="ARBA00022692"/>
    </source>
</evidence>
<dbReference type="Pfam" id="PF02361">
    <property type="entry name" value="CbiQ"/>
    <property type="match status" value="1"/>
</dbReference>
<feature type="transmembrane region" description="Helical" evidence="5">
    <location>
        <begin position="70"/>
        <end position="91"/>
    </location>
</feature>
<evidence type="ECO:0000256" key="5">
    <source>
        <dbReference type="SAM" id="Phobius"/>
    </source>
</evidence>
<evidence type="ECO:0000313" key="6">
    <source>
        <dbReference type="EMBL" id="HDP15121.1"/>
    </source>
</evidence>
<keyword evidence="3 5" id="KW-1133">Transmembrane helix</keyword>
<reference evidence="6" key="1">
    <citation type="journal article" date="2020" name="mSystems">
        <title>Genome- and Community-Level Interaction Insights into Carbon Utilization and Element Cycling Functions of Hydrothermarchaeota in Hydrothermal Sediment.</title>
        <authorList>
            <person name="Zhou Z."/>
            <person name="Liu Y."/>
            <person name="Xu W."/>
            <person name="Pan J."/>
            <person name="Luo Z.H."/>
            <person name="Li M."/>
        </authorList>
    </citation>
    <scope>NUCLEOTIDE SEQUENCE [LARGE SCALE GENOMIC DNA]</scope>
    <source>
        <strain evidence="6">SpSt-116</strain>
    </source>
</reference>
<evidence type="ECO:0000256" key="1">
    <source>
        <dbReference type="ARBA" id="ARBA00004141"/>
    </source>
</evidence>
<dbReference type="GO" id="GO:0005886">
    <property type="term" value="C:plasma membrane"/>
    <property type="evidence" value="ECO:0007669"/>
    <property type="project" value="TreeGrafter"/>
</dbReference>
<organism evidence="6">
    <name type="scientific">Thermofilum adornatum</name>
    <dbReference type="NCBI Taxonomy" id="1365176"/>
    <lineage>
        <taxon>Archaea</taxon>
        <taxon>Thermoproteota</taxon>
        <taxon>Thermoprotei</taxon>
        <taxon>Thermofilales</taxon>
        <taxon>Thermofilaceae</taxon>
        <taxon>Thermofilum</taxon>
    </lineage>
</organism>
<dbReference type="InterPro" id="IPR003339">
    <property type="entry name" value="ABC/ECF_trnsptr_transmembrane"/>
</dbReference>